<gene>
    <name evidence="1" type="ORF">P3T76_004193</name>
</gene>
<dbReference type="SFLD" id="SFLDG01131">
    <property type="entry name" value="C1.5.2:_MDP_Like"/>
    <property type="match status" value="2"/>
</dbReference>
<dbReference type="InterPro" id="IPR023214">
    <property type="entry name" value="HAD_sf"/>
</dbReference>
<dbReference type="Pfam" id="PF12689">
    <property type="entry name" value="Acid_PPase"/>
    <property type="match status" value="2"/>
</dbReference>
<name>A0AAD9GUF0_9STRA</name>
<protein>
    <submittedName>
        <fullName evidence="1">Magnesium-dependent phosphatase 1</fullName>
    </submittedName>
</protein>
<comment type="caution">
    <text evidence="1">The sequence shown here is derived from an EMBL/GenBank/DDBJ whole genome shotgun (WGS) entry which is preliminary data.</text>
</comment>
<dbReference type="Proteomes" id="UP001259832">
    <property type="component" value="Unassembled WGS sequence"/>
</dbReference>
<dbReference type="PANTHER" id="PTHR17901:SF14">
    <property type="entry name" value="MAGNESIUM-DEPENDENT PHOSPHATASE 1"/>
    <property type="match status" value="1"/>
</dbReference>
<dbReference type="InterPro" id="IPR010036">
    <property type="entry name" value="MDP_1_eu_arc"/>
</dbReference>
<dbReference type="SFLD" id="SFLDS00003">
    <property type="entry name" value="Haloacid_Dehalogenase"/>
    <property type="match status" value="2"/>
</dbReference>
<dbReference type="EMBL" id="JASMQC010000006">
    <property type="protein sequence ID" value="KAK1944281.1"/>
    <property type="molecule type" value="Genomic_DNA"/>
</dbReference>
<dbReference type="GO" id="GO:0003993">
    <property type="term" value="F:acid phosphatase activity"/>
    <property type="evidence" value="ECO:0007669"/>
    <property type="project" value="TreeGrafter"/>
</dbReference>
<dbReference type="SFLD" id="SFLDG01129">
    <property type="entry name" value="C1.5:_HAD__Beta-PGM__Phosphata"/>
    <property type="match status" value="2"/>
</dbReference>
<evidence type="ECO:0000313" key="1">
    <source>
        <dbReference type="EMBL" id="KAK1944281.1"/>
    </source>
</evidence>
<organism evidence="1 2">
    <name type="scientific">Phytophthora citrophthora</name>
    <dbReference type="NCBI Taxonomy" id="4793"/>
    <lineage>
        <taxon>Eukaryota</taxon>
        <taxon>Sar</taxon>
        <taxon>Stramenopiles</taxon>
        <taxon>Oomycota</taxon>
        <taxon>Peronosporomycetes</taxon>
        <taxon>Peronosporales</taxon>
        <taxon>Peronosporaceae</taxon>
        <taxon>Phytophthora</taxon>
    </lineage>
</organism>
<dbReference type="InterPro" id="IPR036412">
    <property type="entry name" value="HAD-like_sf"/>
</dbReference>
<dbReference type="Gene3D" id="3.40.50.1000">
    <property type="entry name" value="HAD superfamily/HAD-like"/>
    <property type="match status" value="2"/>
</dbReference>
<dbReference type="NCBIfam" id="TIGR01685">
    <property type="entry name" value="MDP-1"/>
    <property type="match status" value="2"/>
</dbReference>
<keyword evidence="2" id="KW-1185">Reference proteome</keyword>
<evidence type="ECO:0000313" key="2">
    <source>
        <dbReference type="Proteomes" id="UP001259832"/>
    </source>
</evidence>
<dbReference type="PANTHER" id="PTHR17901">
    <property type="entry name" value="MAGNESIUM-DEPENDENT PHOSPHATASE 1 MDP1"/>
    <property type="match status" value="1"/>
</dbReference>
<proteinExistence type="predicted"/>
<dbReference type="AlphaFoldDB" id="A0AAD9GUF0"/>
<sequence>MGRGSGSTTSDALTSQQWTHVPRLVVFDLDYTLWGPYIDVLNGGPFTKTEDLGTVLDRYGEALSLLPEVTLVLNILETDAQFSETKVAIASRTGEIEAAKECMGLLEVSIKNDGEGKKMKTLEKIASYVEIYPTCKIAHFNKFLQESGVAYKDMLFFDDEYRNIQDVSRLGVTCQFCPDGDLAPGKNRSIESNDPDHATRVFRKWTYIPELVVFDLDFTMWFPAMDELHNDKIIKDPVTGDVTDAIGWQVHFYPEIHSVLSVLKTDPQFRNTKIGVASRTEEIDTAKKVLSLMDVELRGEDGELVAKKPLGDIADFVTVFPGSKTTHFKQLKDQSGVQFEEMLFNDDDMENVHDVGALGVVCSHCPDGLTVTSWLQGMEDFQLHKKQQNA</sequence>
<reference evidence="1" key="1">
    <citation type="submission" date="2023-08" db="EMBL/GenBank/DDBJ databases">
        <title>Reference Genome Resource for the Citrus Pathogen Phytophthora citrophthora.</title>
        <authorList>
            <person name="Moller H."/>
            <person name="Coetzee B."/>
            <person name="Rose L.J."/>
            <person name="Van Niekerk J.M."/>
        </authorList>
    </citation>
    <scope>NUCLEOTIDE SEQUENCE</scope>
    <source>
        <strain evidence="1">STE-U-9442</strain>
    </source>
</reference>
<dbReference type="SUPFAM" id="SSF56784">
    <property type="entry name" value="HAD-like"/>
    <property type="match status" value="2"/>
</dbReference>
<accession>A0AAD9GUF0</accession>